<keyword evidence="1" id="KW-1133">Transmembrane helix</keyword>
<dbReference type="Proteomes" id="UP000717585">
    <property type="component" value="Unassembled WGS sequence"/>
</dbReference>
<name>A0A8J6E0R0_9EUKA</name>
<dbReference type="InterPro" id="IPR027417">
    <property type="entry name" value="P-loop_NTPase"/>
</dbReference>
<feature type="transmembrane region" description="Helical" evidence="1">
    <location>
        <begin position="16"/>
        <end position="36"/>
    </location>
</feature>
<evidence type="ECO:0000313" key="3">
    <source>
        <dbReference type="Proteomes" id="UP000717585"/>
    </source>
</evidence>
<evidence type="ECO:0000256" key="1">
    <source>
        <dbReference type="SAM" id="Phobius"/>
    </source>
</evidence>
<dbReference type="SUPFAM" id="SSF52540">
    <property type="entry name" value="P-loop containing nucleoside triphosphate hydrolases"/>
    <property type="match status" value="1"/>
</dbReference>
<reference evidence="2" key="1">
    <citation type="submission" date="2021-05" db="EMBL/GenBank/DDBJ databases">
        <title>A free-living protist that lacks canonical eukaryotic 1 DNA replication and segregation systems.</title>
        <authorList>
            <person name="Salas-Leiva D.E."/>
            <person name="Tromer E.C."/>
            <person name="Curtis B.A."/>
            <person name="Jerlstrom-Hultqvist J."/>
            <person name="Kolisko M."/>
            <person name="Yi Z."/>
            <person name="Salas-Leiva J.S."/>
            <person name="Gallot-Lavallee L."/>
            <person name="Kops G.J.P.L."/>
            <person name="Archibald J.M."/>
            <person name="Simpson A.G.B."/>
            <person name="Roger A.J."/>
        </authorList>
    </citation>
    <scope>NUCLEOTIDE SEQUENCE</scope>
    <source>
        <strain evidence="2">BICM</strain>
    </source>
</reference>
<dbReference type="AlphaFoldDB" id="A0A8J6E0R0"/>
<keyword evidence="1" id="KW-0472">Membrane</keyword>
<sequence length="1161" mass="126837">MRAVTHNLIKHLANQFPVYFLFLVFTLVAIECLVLAGLNEWIFLVIVIILFIMVLPLIITFALLVRLLLLRLLTNRKERPFRHTPELIGTLPVAEEPAVTISVTDRIVSSLDHSNAVVVTGSRGSGKTWAVESAMVRLSPKFTHIVTIDFMHGCRAGRSRLLRSLGTALGQDVRPSSGDLSFAIALAISQLGAFNIGRSSRDRRRVLVVLYHLDDASWWLPLFPGASNIKTIVTVTSPSNVTSHASGTTFISMNDFSMFKEWSTRFALPLAETIFANHPRVFDEDKETLGECIAAALSNEELAALRALRVLKGPAPRQLASVLIGTSSPTAAIIVRDLALFGLVVGSDTVWARVLPGLPPPDEDAADKLICHYKAECGESFERVEIWDDLYFFQYLHAHLEESDLMKLYTSLAFLAASTRILGFGDLISNLEDDVHRVESPPLRAILLTLKTIEESRPSTVSVDELPAALAIHLPPNTPELDRLANAVAATNDALNSIVTITVPFGPDSDSAVIKGVRFCGFVKWAEGETIFNRFVISSGFDISFYDMEGNKTGFWRSEIPLTNMLCENRFIVVQTISVISTLAVSADVIKPVASYRMPRTPVAMALAATEGEPVVMVLCSDLLLIAQRGLIKRRPMSINRDSTCSFGRTKSDLIAFVSFRHYVVMIRVRPTGLTVVGKLVSSLRKIREICPYSEVGLQVALKGPDPNYIAIFEDLDRSIDRFNARGRLARLVLPDLTTPPSYGWEPTETDELLVFGSVRSLVAPQLLMPGVSTESLPHRGLAIAQVTEEEASLFVGDVNIDWHGVMAPPHLVFTCRPRSPMNIIAMIPSMAAVVVVDHGRDFLAILTERDTWYHALPPINPTQVECGFVGGFFVILVTDGISLLSFVVSAFFESVSQFWESPVTLTGSVAIGTDSTGMYLVQSNDITHEITRIDIACSAGSITTRQIARLDAPTAAMPLSRPYDGIPLIVSEGRATLMSETGPRSAHAGSTVLTASNHWIVVLNGNNLQARPLQAVGADPIEAVDIGPGDPLTIVDRGDGGAQFIALTLHDDWIWTTFEDGEQHAVLECRRRPKVTVSGDVIFIGVDGCIWRYMMESDIAVSVLDIGIDCEIDLGAKASFLAVGMWQAVLIVKCAPLIEELTLAPDEGAVVDLDGFVEVS</sequence>
<keyword evidence="3" id="KW-1185">Reference proteome</keyword>
<gene>
    <name evidence="2" type="ORF">J8273_8962</name>
</gene>
<comment type="caution">
    <text evidence="2">The sequence shown here is derived from an EMBL/GenBank/DDBJ whole genome shotgun (WGS) entry which is preliminary data.</text>
</comment>
<dbReference type="EMBL" id="JAHDYR010000069">
    <property type="protein sequence ID" value="KAG9389662.1"/>
    <property type="molecule type" value="Genomic_DNA"/>
</dbReference>
<proteinExistence type="predicted"/>
<organism evidence="2 3">
    <name type="scientific">Carpediemonas membranifera</name>
    <dbReference type="NCBI Taxonomy" id="201153"/>
    <lineage>
        <taxon>Eukaryota</taxon>
        <taxon>Metamonada</taxon>
        <taxon>Carpediemonas-like organisms</taxon>
        <taxon>Carpediemonas</taxon>
    </lineage>
</organism>
<evidence type="ECO:0000313" key="2">
    <source>
        <dbReference type="EMBL" id="KAG9389662.1"/>
    </source>
</evidence>
<feature type="transmembrane region" description="Helical" evidence="1">
    <location>
        <begin position="42"/>
        <end position="69"/>
    </location>
</feature>
<accession>A0A8J6E0R0</accession>
<protein>
    <submittedName>
        <fullName evidence="2">Uncharacterized protein</fullName>
    </submittedName>
</protein>
<keyword evidence="1" id="KW-0812">Transmembrane</keyword>
<dbReference type="Gene3D" id="1.25.40.370">
    <property type="match status" value="1"/>
</dbReference>